<dbReference type="AlphaFoldDB" id="A0A1A8NH51"/>
<name>A0A1A8NH51_9TELE</name>
<accession>A0A1A8NH51</accession>
<evidence type="ECO:0000313" key="1">
    <source>
        <dbReference type="EMBL" id="SBR68388.1"/>
    </source>
</evidence>
<feature type="non-terminal residue" evidence="1">
    <location>
        <position position="85"/>
    </location>
</feature>
<reference evidence="1" key="2">
    <citation type="submission" date="2016-06" db="EMBL/GenBank/DDBJ databases">
        <title>The genome of a short-lived fish provides insights into sex chromosome evolution and the genetic control of aging.</title>
        <authorList>
            <person name="Reichwald K."/>
            <person name="Felder M."/>
            <person name="Petzold A."/>
            <person name="Koch P."/>
            <person name="Groth M."/>
            <person name="Platzer M."/>
        </authorList>
    </citation>
    <scope>NUCLEOTIDE SEQUENCE</scope>
    <source>
        <tissue evidence="1">Brain</tissue>
    </source>
</reference>
<proteinExistence type="predicted"/>
<dbReference type="EMBL" id="HAEH01002175">
    <property type="protein sequence ID" value="SBR68388.1"/>
    <property type="molecule type" value="Transcribed_RNA"/>
</dbReference>
<protein>
    <submittedName>
        <fullName evidence="1">Uncharacterized protein</fullName>
    </submittedName>
</protein>
<feature type="non-terminal residue" evidence="1">
    <location>
        <position position="1"/>
    </location>
</feature>
<gene>
    <name evidence="1" type="primary">Nfu_g_1_010537</name>
</gene>
<sequence>FFFFFKSPWISARWCFDWRLHCSSGGLKHLRVQWQHDLEGRGKAHPLLTRGVFCYLTSVQVTVWLERISCSNTRMPIGVLGTRAA</sequence>
<reference evidence="1" key="1">
    <citation type="submission" date="2016-05" db="EMBL/GenBank/DDBJ databases">
        <authorList>
            <person name="Lavstsen T."/>
            <person name="Jespersen J.S."/>
        </authorList>
    </citation>
    <scope>NUCLEOTIDE SEQUENCE</scope>
    <source>
        <tissue evidence="1">Brain</tissue>
    </source>
</reference>
<organism evidence="1">
    <name type="scientific">Nothobranchius rachovii</name>
    <name type="common">bluefin notho</name>
    <dbReference type="NCBI Taxonomy" id="451742"/>
    <lineage>
        <taxon>Eukaryota</taxon>
        <taxon>Metazoa</taxon>
        <taxon>Chordata</taxon>
        <taxon>Craniata</taxon>
        <taxon>Vertebrata</taxon>
        <taxon>Euteleostomi</taxon>
        <taxon>Actinopterygii</taxon>
        <taxon>Neopterygii</taxon>
        <taxon>Teleostei</taxon>
        <taxon>Neoteleostei</taxon>
        <taxon>Acanthomorphata</taxon>
        <taxon>Ovalentaria</taxon>
        <taxon>Atherinomorphae</taxon>
        <taxon>Cyprinodontiformes</taxon>
        <taxon>Nothobranchiidae</taxon>
        <taxon>Nothobranchius</taxon>
    </lineage>
</organism>